<evidence type="ECO:0000256" key="1">
    <source>
        <dbReference type="ARBA" id="ARBA00007905"/>
    </source>
</evidence>
<dbReference type="PRINTS" id="PR00069">
    <property type="entry name" value="ALDKETRDTASE"/>
</dbReference>
<feature type="active site" description="Proton donor" evidence="4">
    <location>
        <position position="51"/>
    </location>
</feature>
<sequence length="276" mass="30387">MSKVPFITLNNGVRMPQLGFGVWQIPDDEAQIAVRNALDAGYRSIDTAAIYGNEEGTGKGLAASGIARDELFVTTKLQNSDQGYDSTLRAFDASLTRLGLEYVDLYLIHWPLPGVDKYVDTWKAFEKIYAEGRAKAIGLSNFHPAHIQRLLSETSVVPVIDQIELHPQLPQAELRAFNARHDIATEAWSPLGQGKGLLEDPKLAAIAEKHGKSPAQVVLRWHLDLGNVVIPKSVTPSRIKENIDVFDFQLDSEDLAAIDSLETGVRLGFDPETFNG</sequence>
<evidence type="ECO:0000256" key="2">
    <source>
        <dbReference type="ARBA" id="ARBA00022857"/>
    </source>
</evidence>
<name>A0A6G4AM43_9ACTN</name>
<reference evidence="8" key="1">
    <citation type="submission" date="2020-02" db="EMBL/GenBank/DDBJ databases">
        <title>A new Streptomyces sp. for controlling soil-borne diseases.</title>
        <authorList>
            <person name="Li X."/>
            <person name="Tian Y."/>
            <person name="Gao K."/>
        </authorList>
    </citation>
    <scope>NUCLEOTIDE SEQUENCE [LARGE SCALE GENOMIC DNA]</scope>
    <source>
        <strain evidence="8">0250</strain>
    </source>
</reference>
<keyword evidence="2" id="KW-0521">NADP</keyword>
<evidence type="ECO:0000313" key="8">
    <source>
        <dbReference type="EMBL" id="NEW74526.1"/>
    </source>
</evidence>
<comment type="caution">
    <text evidence="8">The sequence shown here is derived from an EMBL/GenBank/DDBJ whole genome shotgun (WGS) entry which is preliminary data.</text>
</comment>
<evidence type="ECO:0000259" key="7">
    <source>
        <dbReference type="Pfam" id="PF00248"/>
    </source>
</evidence>
<evidence type="ECO:0000256" key="6">
    <source>
        <dbReference type="PIRSR" id="PIRSR000097-3"/>
    </source>
</evidence>
<dbReference type="InterPro" id="IPR023210">
    <property type="entry name" value="NADP_OxRdtase_dom"/>
</dbReference>
<organism evidence="8 9">
    <name type="scientific">Streptomyces rhizosphaericus</name>
    <dbReference type="NCBI Taxonomy" id="114699"/>
    <lineage>
        <taxon>Bacteria</taxon>
        <taxon>Bacillati</taxon>
        <taxon>Actinomycetota</taxon>
        <taxon>Actinomycetes</taxon>
        <taxon>Kitasatosporales</taxon>
        <taxon>Streptomycetaceae</taxon>
        <taxon>Streptomyces</taxon>
        <taxon>Streptomyces violaceusniger group</taxon>
    </lineage>
</organism>
<accession>A0A6G4AM43</accession>
<comment type="similarity">
    <text evidence="1">Belongs to the aldo/keto reductase family.</text>
</comment>
<dbReference type="PROSITE" id="PS00062">
    <property type="entry name" value="ALDOKETO_REDUCTASE_2"/>
    <property type="match status" value="1"/>
</dbReference>
<proteinExistence type="inferred from homology"/>
<dbReference type="Proteomes" id="UP000476310">
    <property type="component" value="Unassembled WGS sequence"/>
</dbReference>
<dbReference type="InterPro" id="IPR036812">
    <property type="entry name" value="NAD(P)_OxRdtase_dom_sf"/>
</dbReference>
<dbReference type="Pfam" id="PF00248">
    <property type="entry name" value="Aldo_ket_red"/>
    <property type="match status" value="1"/>
</dbReference>
<protein>
    <submittedName>
        <fullName evidence="8">Aldo/keto reductase</fullName>
    </submittedName>
</protein>
<dbReference type="PANTHER" id="PTHR43827:SF3">
    <property type="entry name" value="NADP-DEPENDENT OXIDOREDUCTASE DOMAIN-CONTAINING PROTEIN"/>
    <property type="match status" value="1"/>
</dbReference>
<dbReference type="RefSeq" id="WP_164432220.1">
    <property type="nucleotide sequence ID" value="NZ_JAAIKT010000044.1"/>
</dbReference>
<dbReference type="PIRSF" id="PIRSF000097">
    <property type="entry name" value="AKR"/>
    <property type="match status" value="1"/>
</dbReference>
<dbReference type="AlphaFoldDB" id="A0A6G4AM43"/>
<dbReference type="SUPFAM" id="SSF51430">
    <property type="entry name" value="NAD(P)-linked oxidoreductase"/>
    <property type="match status" value="1"/>
</dbReference>
<dbReference type="PANTHER" id="PTHR43827">
    <property type="entry name" value="2,5-DIKETO-D-GLUCONIC ACID REDUCTASE"/>
    <property type="match status" value="1"/>
</dbReference>
<keyword evidence="3" id="KW-0560">Oxidoreductase</keyword>
<dbReference type="FunFam" id="3.20.20.100:FF:000015">
    <property type="entry name" value="Oxidoreductase, aldo/keto reductase family"/>
    <property type="match status" value="1"/>
</dbReference>
<feature type="binding site" evidence="5">
    <location>
        <position position="109"/>
    </location>
    <ligand>
        <name>substrate</name>
    </ligand>
</feature>
<evidence type="ECO:0000256" key="5">
    <source>
        <dbReference type="PIRSR" id="PIRSR000097-2"/>
    </source>
</evidence>
<evidence type="ECO:0000256" key="3">
    <source>
        <dbReference type="ARBA" id="ARBA00023002"/>
    </source>
</evidence>
<evidence type="ECO:0000313" key="9">
    <source>
        <dbReference type="Proteomes" id="UP000476310"/>
    </source>
</evidence>
<gene>
    <name evidence="8" type="ORF">G4H13_30190</name>
</gene>
<dbReference type="InterPro" id="IPR020471">
    <property type="entry name" value="AKR"/>
</dbReference>
<feature type="domain" description="NADP-dependent oxidoreductase" evidence="7">
    <location>
        <begin position="18"/>
        <end position="261"/>
    </location>
</feature>
<evidence type="ECO:0000256" key="4">
    <source>
        <dbReference type="PIRSR" id="PIRSR000097-1"/>
    </source>
</evidence>
<dbReference type="InterPro" id="IPR018170">
    <property type="entry name" value="Aldo/ket_reductase_CS"/>
</dbReference>
<dbReference type="Gene3D" id="3.20.20.100">
    <property type="entry name" value="NADP-dependent oxidoreductase domain"/>
    <property type="match status" value="1"/>
</dbReference>
<dbReference type="EMBL" id="JAAIKT010000044">
    <property type="protein sequence ID" value="NEW74526.1"/>
    <property type="molecule type" value="Genomic_DNA"/>
</dbReference>
<keyword evidence="9" id="KW-1185">Reference proteome</keyword>
<dbReference type="GO" id="GO:0016616">
    <property type="term" value="F:oxidoreductase activity, acting on the CH-OH group of donors, NAD or NADP as acceptor"/>
    <property type="evidence" value="ECO:0007669"/>
    <property type="project" value="UniProtKB-ARBA"/>
</dbReference>
<feature type="site" description="Lowers pKa of active site Tyr" evidence="6">
    <location>
        <position position="76"/>
    </location>
</feature>
<dbReference type="PROSITE" id="PS00063">
    <property type="entry name" value="ALDOKETO_REDUCTASE_3"/>
    <property type="match status" value="1"/>
</dbReference>